<keyword evidence="3" id="KW-1185">Reference proteome</keyword>
<gene>
    <name evidence="2" type="ORF">SAMN02744040_00040</name>
</gene>
<dbReference type="Pfam" id="PF10646">
    <property type="entry name" value="Germane"/>
    <property type="match status" value="2"/>
</dbReference>
<evidence type="ECO:0000259" key="1">
    <source>
        <dbReference type="SMART" id="SM00909"/>
    </source>
</evidence>
<accession>A0A1M5NHA4</accession>
<dbReference type="EMBL" id="FQXH01000005">
    <property type="protein sequence ID" value="SHG88944.1"/>
    <property type="molecule type" value="Genomic_DNA"/>
</dbReference>
<dbReference type="SMART" id="SM00909">
    <property type="entry name" value="Germane"/>
    <property type="match status" value="2"/>
</dbReference>
<reference evidence="3" key="1">
    <citation type="submission" date="2016-11" db="EMBL/GenBank/DDBJ databases">
        <authorList>
            <person name="Varghese N."/>
            <person name="Submissions S."/>
        </authorList>
    </citation>
    <scope>NUCLEOTIDE SEQUENCE [LARGE SCALE GENOMIC DNA]</scope>
    <source>
        <strain evidence="3">DSM 15285</strain>
    </source>
</reference>
<sequence length="307" mass="35331">MVTGMMKKIYCILLILTLILSVVGCSEQIIKDSIEKQEVKLYYSSLDNSKIQWVTRSIEYSNDMEKYTNTMKALINGPYSSDMSRSINENTKILSIEKKNDILYLDLSKEFLEFKLDINQVNSVITISNTLNQFKEINGVKIRVEGKELISPKGEPYGILKEFDLSDEKSIVIQLYFPDENMEYLVPYKKNVELKEGYKLGKKIVEEIINESERQGYDIIPKGTKLLDYSEDKGIATVNFSKEFIDNYIGGSVGETMTIYSIVNSLTELENISSVLFLIEGKKVDYFSHYEFNKPFTRDESLIKSIQ</sequence>
<dbReference type="InterPro" id="IPR019606">
    <property type="entry name" value="GerMN"/>
</dbReference>
<dbReference type="AlphaFoldDB" id="A0A1M5NHA4"/>
<feature type="domain" description="GerMN" evidence="1">
    <location>
        <begin position="67"/>
        <end position="153"/>
    </location>
</feature>
<dbReference type="Proteomes" id="UP000242520">
    <property type="component" value="Unassembled WGS sequence"/>
</dbReference>
<evidence type="ECO:0000313" key="2">
    <source>
        <dbReference type="EMBL" id="SHG88944.1"/>
    </source>
</evidence>
<proteinExistence type="predicted"/>
<dbReference type="STRING" id="1123350.SAMN02744040_00040"/>
<name>A0A1M5NHA4_9FIRM</name>
<dbReference type="PROSITE" id="PS51257">
    <property type="entry name" value="PROKAR_LIPOPROTEIN"/>
    <property type="match status" value="1"/>
</dbReference>
<evidence type="ECO:0000313" key="3">
    <source>
        <dbReference type="Proteomes" id="UP000242520"/>
    </source>
</evidence>
<feature type="domain" description="GerMN" evidence="1">
    <location>
        <begin position="201"/>
        <end position="288"/>
    </location>
</feature>
<protein>
    <submittedName>
        <fullName evidence="2">Sporulation and spore germination</fullName>
    </submittedName>
</protein>
<organism evidence="2 3">
    <name type="scientific">Tepidibacter thalassicus DSM 15285</name>
    <dbReference type="NCBI Taxonomy" id="1123350"/>
    <lineage>
        <taxon>Bacteria</taxon>
        <taxon>Bacillati</taxon>
        <taxon>Bacillota</taxon>
        <taxon>Clostridia</taxon>
        <taxon>Peptostreptococcales</taxon>
        <taxon>Peptostreptococcaceae</taxon>
        <taxon>Tepidibacter</taxon>
    </lineage>
</organism>